<sequence>MVIIMLGDVVGQSGCEAVRALLPGLRRDYRADAVIVNGENSAQGNGILPSSARHLFDSGANVITTGNHVFRRREIYDLLEAEEGIIRPANFSPECPGTGVFRLDLLRRSIAVVNLMGTAGMEPLANPFDTADRILKTLDTPFVVLDFHAETTSEKRAMGFYLDGRVSVVAGTHTHVQTADEQILPGGTAYLTDLGMCGPVHSVLGVKPEQVIARFRNAMPTRFENPAGGPQYVCGLAVTLDDRTGRAAAVERISRFVEPR</sequence>
<dbReference type="PANTHER" id="PTHR36303:SF1">
    <property type="entry name" value="2',3'-CYCLIC-NUCLEOTIDE 2'-PHOSPHODIESTERASE"/>
    <property type="match status" value="1"/>
</dbReference>
<dbReference type="RefSeq" id="WP_262399153.1">
    <property type="nucleotide sequence ID" value="NZ_JACRTB010000005.1"/>
</dbReference>
<dbReference type="Pfam" id="PF13277">
    <property type="entry name" value="YmdB"/>
    <property type="match status" value="1"/>
</dbReference>
<dbReference type="EMBL" id="JACRTB010000005">
    <property type="protein sequence ID" value="MBC8575529.1"/>
    <property type="molecule type" value="Genomic_DNA"/>
</dbReference>
<dbReference type="InterPro" id="IPR005235">
    <property type="entry name" value="YmdB-like"/>
</dbReference>
<dbReference type="Gene3D" id="3.60.21.10">
    <property type="match status" value="1"/>
</dbReference>
<name>A0ABR7NGL2_9FIRM</name>
<evidence type="ECO:0000313" key="1">
    <source>
        <dbReference type="EMBL" id="MBC8575529.1"/>
    </source>
</evidence>
<organism evidence="1 2">
    <name type="scientific">Yanshouia hominis</name>
    <dbReference type="NCBI Taxonomy" id="2763673"/>
    <lineage>
        <taxon>Bacteria</taxon>
        <taxon>Bacillati</taxon>
        <taxon>Bacillota</taxon>
        <taxon>Clostridia</taxon>
        <taxon>Eubacteriales</taxon>
        <taxon>Oscillospiraceae</taxon>
        <taxon>Yanshouia</taxon>
    </lineage>
</organism>
<evidence type="ECO:0000313" key="2">
    <source>
        <dbReference type="Proteomes" id="UP000658131"/>
    </source>
</evidence>
<proteinExistence type="predicted"/>
<keyword evidence="2" id="KW-1185">Reference proteome</keyword>
<dbReference type="PIRSF" id="PIRSF004789">
    <property type="entry name" value="DR1281"/>
    <property type="match status" value="1"/>
</dbReference>
<dbReference type="PANTHER" id="PTHR36303">
    <property type="entry name" value="2',3'-CYCLIC-NUCLEOTIDE 2'-PHOSPHODIESTERASE"/>
    <property type="match status" value="1"/>
</dbReference>
<dbReference type="CDD" id="cd07382">
    <property type="entry name" value="MPP_DR1281"/>
    <property type="match status" value="1"/>
</dbReference>
<dbReference type="SUPFAM" id="SSF56300">
    <property type="entry name" value="Metallo-dependent phosphatases"/>
    <property type="match status" value="1"/>
</dbReference>
<dbReference type="NCBIfam" id="TIGR00282">
    <property type="entry name" value="TIGR00282 family metallophosphoesterase"/>
    <property type="match status" value="1"/>
</dbReference>
<dbReference type="InterPro" id="IPR029052">
    <property type="entry name" value="Metallo-depent_PP-like"/>
</dbReference>
<protein>
    <submittedName>
        <fullName evidence="1">TIGR00282 family metallophosphoesterase</fullName>
    </submittedName>
</protein>
<dbReference type="Proteomes" id="UP000658131">
    <property type="component" value="Unassembled WGS sequence"/>
</dbReference>
<reference evidence="1 2" key="1">
    <citation type="submission" date="2020-08" db="EMBL/GenBank/DDBJ databases">
        <title>Genome public.</title>
        <authorList>
            <person name="Liu C."/>
            <person name="Sun Q."/>
        </authorList>
    </citation>
    <scope>NUCLEOTIDE SEQUENCE [LARGE SCALE GENOMIC DNA]</scope>
    <source>
        <strain evidence="1 2">BX1</strain>
    </source>
</reference>
<comment type="caution">
    <text evidence="1">The sequence shown here is derived from an EMBL/GenBank/DDBJ whole genome shotgun (WGS) entry which is preliminary data.</text>
</comment>
<gene>
    <name evidence="1" type="ORF">H8717_03755</name>
</gene>
<accession>A0ABR7NGL2</accession>